<protein>
    <submittedName>
        <fullName evidence="2">Uncharacterized protein</fullName>
    </submittedName>
</protein>
<keyword evidence="3" id="KW-1185">Reference proteome</keyword>
<sequence>MEFSTFVSNLLTIPSKIITIVTMIALTYLSEVTGQLTWIALYLGQIWVLPFVVYLYVVDTETASGWAVYAVITLLLGFQRTGCDEYFHLRFLVKIYYVWQQCAATKGTVMTTEQKAHYLETTTDEGNKRLDFRLHTESECVTNPS</sequence>
<accession>A0A9W9HRX3</accession>
<name>A0A9W9HRX3_9EURO</name>
<organism evidence="2 3">
    <name type="scientific">Penicillium capsulatum</name>
    <dbReference type="NCBI Taxonomy" id="69766"/>
    <lineage>
        <taxon>Eukaryota</taxon>
        <taxon>Fungi</taxon>
        <taxon>Dikarya</taxon>
        <taxon>Ascomycota</taxon>
        <taxon>Pezizomycotina</taxon>
        <taxon>Eurotiomycetes</taxon>
        <taxon>Eurotiomycetidae</taxon>
        <taxon>Eurotiales</taxon>
        <taxon>Aspergillaceae</taxon>
        <taxon>Penicillium</taxon>
    </lineage>
</organism>
<proteinExistence type="predicted"/>
<gene>
    <name evidence="2" type="ORF">N7492_010709</name>
</gene>
<dbReference type="AlphaFoldDB" id="A0A9W9HRX3"/>
<evidence type="ECO:0000256" key="1">
    <source>
        <dbReference type="SAM" id="Phobius"/>
    </source>
</evidence>
<keyword evidence="1" id="KW-0472">Membrane</keyword>
<comment type="caution">
    <text evidence="2">The sequence shown here is derived from an EMBL/GenBank/DDBJ whole genome shotgun (WGS) entry which is preliminary data.</text>
</comment>
<feature type="transmembrane region" description="Helical" evidence="1">
    <location>
        <begin position="6"/>
        <end position="29"/>
    </location>
</feature>
<reference evidence="2" key="2">
    <citation type="journal article" date="2023" name="IMA Fungus">
        <title>Comparative genomic study of the Penicillium genus elucidates a diverse pangenome and 15 lateral gene transfer events.</title>
        <authorList>
            <person name="Petersen C."/>
            <person name="Sorensen T."/>
            <person name="Nielsen M.R."/>
            <person name="Sondergaard T.E."/>
            <person name="Sorensen J.L."/>
            <person name="Fitzpatrick D.A."/>
            <person name="Frisvad J.C."/>
            <person name="Nielsen K.L."/>
        </authorList>
    </citation>
    <scope>NUCLEOTIDE SEQUENCE</scope>
    <source>
        <strain evidence="2">IBT 21917</strain>
    </source>
</reference>
<evidence type="ECO:0000313" key="3">
    <source>
        <dbReference type="Proteomes" id="UP001146351"/>
    </source>
</evidence>
<evidence type="ECO:0000313" key="2">
    <source>
        <dbReference type="EMBL" id="KAJ5152414.1"/>
    </source>
</evidence>
<feature type="transmembrane region" description="Helical" evidence="1">
    <location>
        <begin position="63"/>
        <end position="81"/>
    </location>
</feature>
<keyword evidence="1" id="KW-1133">Transmembrane helix</keyword>
<reference evidence="2" key="1">
    <citation type="submission" date="2022-11" db="EMBL/GenBank/DDBJ databases">
        <authorList>
            <person name="Petersen C."/>
        </authorList>
    </citation>
    <scope>NUCLEOTIDE SEQUENCE</scope>
    <source>
        <strain evidence="2">IBT 21917</strain>
    </source>
</reference>
<dbReference type="OrthoDB" id="1935484at2759"/>
<keyword evidence="1" id="KW-0812">Transmembrane</keyword>
<dbReference type="EMBL" id="JAPQKO010000008">
    <property type="protein sequence ID" value="KAJ5152414.1"/>
    <property type="molecule type" value="Genomic_DNA"/>
</dbReference>
<dbReference type="Proteomes" id="UP001146351">
    <property type="component" value="Unassembled WGS sequence"/>
</dbReference>
<feature type="transmembrane region" description="Helical" evidence="1">
    <location>
        <begin position="36"/>
        <end position="57"/>
    </location>
</feature>